<evidence type="ECO:0000256" key="5">
    <source>
        <dbReference type="ARBA" id="ARBA00023304"/>
    </source>
</evidence>
<dbReference type="Proteomes" id="UP000005270">
    <property type="component" value="Chromosome"/>
</dbReference>
<organism evidence="8 9">
    <name type="scientific">Thermogladius calderae (strain DSM 22663 / VKM B-2946 / 1633)</name>
    <dbReference type="NCBI Taxonomy" id="1184251"/>
    <lineage>
        <taxon>Archaea</taxon>
        <taxon>Thermoproteota</taxon>
        <taxon>Thermoprotei</taxon>
        <taxon>Desulfurococcales</taxon>
        <taxon>Desulfurococcaceae</taxon>
        <taxon>Thermogladius</taxon>
    </lineage>
</organism>
<dbReference type="NCBIfam" id="TIGR02087">
    <property type="entry name" value="LEUD_arch"/>
    <property type="match status" value="1"/>
</dbReference>
<evidence type="ECO:0000256" key="2">
    <source>
        <dbReference type="ARBA" id="ARBA00022430"/>
    </source>
</evidence>
<dbReference type="HAMAP" id="MF_01032">
    <property type="entry name" value="LeuD_type2"/>
    <property type="match status" value="1"/>
</dbReference>
<dbReference type="InterPro" id="IPR033940">
    <property type="entry name" value="IPMI_Swivel"/>
</dbReference>
<dbReference type="OrthoDB" id="6505at2157"/>
<dbReference type="InterPro" id="IPR015928">
    <property type="entry name" value="Aconitase/3IPM_dehydase_swvl"/>
</dbReference>
<dbReference type="InterPro" id="IPR011827">
    <property type="entry name" value="LeuD_type2/HacB/DmdB"/>
</dbReference>
<keyword evidence="5 6" id="KW-0100">Branched-chain amino acid biosynthesis</keyword>
<sequence>MIIRGRAIKLGDDISTDHIISGKYKFEFIDDISKMIPHVLEDVIPEFYKKVSKGDIIVAGRNFGKGSSREHAPRLLKMVGISAVVAKSFGFIFYRNSVNIGLPVVKAKVIPDTAESGDVIEVDLARGIVRDITKGVEEKVPPYPPEFLEVISEGGIVEYIKKRGGLPWSTR</sequence>
<comment type="pathway">
    <text evidence="6">Amino-acid biosynthesis; L-leucine biosynthesis; L-leucine from 3-methyl-2-oxobutanoate: step 2/4.</text>
</comment>
<proteinExistence type="inferred from homology"/>
<dbReference type="GO" id="GO:0003861">
    <property type="term" value="F:3-isopropylmalate dehydratase activity"/>
    <property type="evidence" value="ECO:0007669"/>
    <property type="project" value="UniProtKB-UniRule"/>
</dbReference>
<dbReference type="AlphaFoldDB" id="I3TEL2"/>
<dbReference type="PANTHER" id="PTHR43345:SF2">
    <property type="entry name" value="3-ISOPROPYLMALATE DEHYDRATASE SMALL SUBUNIT 1"/>
    <property type="match status" value="1"/>
</dbReference>
<evidence type="ECO:0000259" key="7">
    <source>
        <dbReference type="Pfam" id="PF00694"/>
    </source>
</evidence>
<keyword evidence="9" id="KW-1185">Reference proteome</keyword>
<evidence type="ECO:0000256" key="1">
    <source>
        <dbReference type="ARBA" id="ARBA00009869"/>
    </source>
</evidence>
<reference evidence="8 9" key="1">
    <citation type="journal article" date="2012" name="J. Bacteriol.">
        <title>Complete genome sequence of the hyperthermophilic cellulolytic Crenarchaeon 'Thermogladius cellulolyticus' 1633.</title>
        <authorList>
            <person name="Mardanov A.V."/>
            <person name="Kochetkova T.V."/>
            <person name="Beletsky A.V."/>
            <person name="Bonch-Osmolovskaya E.A."/>
            <person name="Ravin N.V."/>
            <person name="Skryabin K.G."/>
        </authorList>
    </citation>
    <scope>NUCLEOTIDE SEQUENCE [LARGE SCALE GENOMIC DNA]</scope>
    <source>
        <strain evidence="9">DSM 22663 / VKM B-2946 / 1633</strain>
    </source>
</reference>
<dbReference type="PANTHER" id="PTHR43345">
    <property type="entry name" value="3-ISOPROPYLMALATE DEHYDRATASE SMALL SUBUNIT 2-RELATED-RELATED"/>
    <property type="match status" value="1"/>
</dbReference>
<keyword evidence="2 6" id="KW-0432">Leucine biosynthesis</keyword>
<dbReference type="eggNOG" id="arCOG02230">
    <property type="taxonomic scope" value="Archaea"/>
</dbReference>
<dbReference type="HOGENOM" id="CLU_081378_1_1_2"/>
<comment type="catalytic activity">
    <reaction evidence="6">
        <text>(2R,3S)-3-isopropylmalate = (2S)-2-isopropylmalate</text>
        <dbReference type="Rhea" id="RHEA:32287"/>
        <dbReference type="ChEBI" id="CHEBI:1178"/>
        <dbReference type="ChEBI" id="CHEBI:35121"/>
        <dbReference type="EC" id="4.2.1.33"/>
    </reaction>
</comment>
<comment type="function">
    <text evidence="6">Catalyzes the isomerization between 2-isopropylmalate and 3-isopropylmalate, via the formation of 2-isopropylmaleate.</text>
</comment>
<dbReference type="EMBL" id="CP003531">
    <property type="protein sequence ID" value="AFK51200.1"/>
    <property type="molecule type" value="Genomic_DNA"/>
</dbReference>
<evidence type="ECO:0000256" key="4">
    <source>
        <dbReference type="ARBA" id="ARBA00023239"/>
    </source>
</evidence>
<dbReference type="InterPro" id="IPR000573">
    <property type="entry name" value="AconitaseA/IPMdHydase_ssu_swvl"/>
</dbReference>
<name>I3TEL2_THEC1</name>
<dbReference type="CDD" id="cd01577">
    <property type="entry name" value="IPMI_Swivel"/>
    <property type="match status" value="1"/>
</dbReference>
<accession>I3TEL2</accession>
<dbReference type="SUPFAM" id="SSF52016">
    <property type="entry name" value="LeuD/IlvD-like"/>
    <property type="match status" value="1"/>
</dbReference>
<feature type="domain" description="Aconitase A/isopropylmalate dehydratase small subunit swivel" evidence="7">
    <location>
        <begin position="50"/>
        <end position="102"/>
    </location>
</feature>
<evidence type="ECO:0000313" key="9">
    <source>
        <dbReference type="Proteomes" id="UP000005270"/>
    </source>
</evidence>
<dbReference type="InterPro" id="IPR050075">
    <property type="entry name" value="LeuD"/>
</dbReference>
<comment type="subunit">
    <text evidence="6">Heterodimer of LeuC and LeuD.</text>
</comment>
<protein>
    <recommendedName>
        <fullName evidence="6">3-isopropylmalate dehydratase small subunit</fullName>
        <ecNumber evidence="6">4.2.1.33</ecNumber>
    </recommendedName>
    <alternativeName>
        <fullName evidence="6">Alpha-IPM isomerase</fullName>
        <shortName evidence="6">IPMI</shortName>
    </alternativeName>
    <alternativeName>
        <fullName evidence="6">Isopropylmalate isomerase</fullName>
    </alternativeName>
</protein>
<dbReference type="FunCoup" id="I3TEL2">
    <property type="interactions" value="60"/>
</dbReference>
<dbReference type="KEGG" id="thg:TCELL_0776"/>
<evidence type="ECO:0000256" key="6">
    <source>
        <dbReference type="HAMAP-Rule" id="MF_01032"/>
    </source>
</evidence>
<evidence type="ECO:0000256" key="3">
    <source>
        <dbReference type="ARBA" id="ARBA00022605"/>
    </source>
</evidence>
<dbReference type="UniPathway" id="UPA00048">
    <property type="reaction ID" value="UER00071"/>
</dbReference>
<dbReference type="STRING" id="1184251.TCELL_0776"/>
<evidence type="ECO:0000313" key="8">
    <source>
        <dbReference type="EMBL" id="AFK51200.1"/>
    </source>
</evidence>
<keyword evidence="4 6" id="KW-0456">Lyase</keyword>
<comment type="similarity">
    <text evidence="1 6">Belongs to the LeuD family. LeuD type 2 subfamily.</text>
</comment>
<keyword evidence="3 6" id="KW-0028">Amino-acid biosynthesis</keyword>
<dbReference type="EC" id="4.2.1.33" evidence="6"/>
<dbReference type="Pfam" id="PF00694">
    <property type="entry name" value="Aconitase_C"/>
    <property type="match status" value="1"/>
</dbReference>
<dbReference type="GO" id="GO:0009098">
    <property type="term" value="P:L-leucine biosynthetic process"/>
    <property type="evidence" value="ECO:0007669"/>
    <property type="project" value="UniProtKB-UniRule"/>
</dbReference>
<dbReference type="Gene3D" id="3.20.19.10">
    <property type="entry name" value="Aconitase, domain 4"/>
    <property type="match status" value="1"/>
</dbReference>
<dbReference type="InParanoid" id="I3TEL2"/>
<gene>
    <name evidence="6" type="primary">leuD</name>
    <name evidence="8" type="ordered locus">TCELL_0776</name>
</gene>